<accession>A0AC58SIM4</accession>
<sequence>MPAQPVIMFQPYVRPEASAEEQRRREWFKKYDPSTYSGAVSEDAQIDLMLFDMVDFEVILGMEWLSLYHAIFDCHANTMTLSMLGLPRLEWRGTLGDSTSRVVSYLKAQHMVEKECLAYLAYIRDFSAEVPSMDSVRVLSEFLEVFPTDLASMQSDKGIDLFIYSVSSTQPISITPYCMAPTELKDLTDKL</sequence>
<protein>
    <submittedName>
        <fullName evidence="2">Uncharacterized protein LOC142168071</fullName>
    </submittedName>
</protein>
<evidence type="ECO:0000313" key="2">
    <source>
        <dbReference type="RefSeq" id="XP_075084833.1"/>
    </source>
</evidence>
<gene>
    <name evidence="2" type="primary">LOC142168071</name>
</gene>
<name>A0AC58SIM4_TOBAC</name>
<reference evidence="2" key="2">
    <citation type="submission" date="2025-08" db="UniProtKB">
        <authorList>
            <consortium name="RefSeq"/>
        </authorList>
    </citation>
    <scope>IDENTIFICATION</scope>
    <source>
        <tissue evidence="2">Leaf</tissue>
    </source>
</reference>
<dbReference type="RefSeq" id="XP_075084833.1">
    <property type="nucleotide sequence ID" value="XM_075228732.1"/>
</dbReference>
<reference evidence="1" key="1">
    <citation type="journal article" date="2014" name="Nat. Commun.">
        <title>The tobacco genome sequence and its comparison with those of tomato and potato.</title>
        <authorList>
            <person name="Sierro N."/>
            <person name="Battey J.N."/>
            <person name="Ouadi S."/>
            <person name="Bakaher N."/>
            <person name="Bovet L."/>
            <person name="Willig A."/>
            <person name="Goepfert S."/>
            <person name="Peitsch M.C."/>
            <person name="Ivanov N.V."/>
        </authorList>
    </citation>
    <scope>NUCLEOTIDE SEQUENCE [LARGE SCALE GENOMIC DNA]</scope>
</reference>
<evidence type="ECO:0000313" key="1">
    <source>
        <dbReference type="Proteomes" id="UP000790787"/>
    </source>
</evidence>
<proteinExistence type="predicted"/>
<keyword evidence="1" id="KW-1185">Reference proteome</keyword>
<dbReference type="Proteomes" id="UP000790787">
    <property type="component" value="Chromosome 2"/>
</dbReference>
<organism evidence="1 2">
    <name type="scientific">Nicotiana tabacum</name>
    <name type="common">Common tobacco</name>
    <dbReference type="NCBI Taxonomy" id="4097"/>
    <lineage>
        <taxon>Eukaryota</taxon>
        <taxon>Viridiplantae</taxon>
        <taxon>Streptophyta</taxon>
        <taxon>Embryophyta</taxon>
        <taxon>Tracheophyta</taxon>
        <taxon>Spermatophyta</taxon>
        <taxon>Magnoliopsida</taxon>
        <taxon>eudicotyledons</taxon>
        <taxon>Gunneridae</taxon>
        <taxon>Pentapetalae</taxon>
        <taxon>asterids</taxon>
        <taxon>lamiids</taxon>
        <taxon>Solanales</taxon>
        <taxon>Solanaceae</taxon>
        <taxon>Nicotianoideae</taxon>
        <taxon>Nicotianeae</taxon>
        <taxon>Nicotiana</taxon>
    </lineage>
</organism>